<gene>
    <name evidence="2" type="ORF">GIL414_LOCUS59293</name>
    <name evidence="1" type="ORF">SMN809_LOCUS57810</name>
</gene>
<evidence type="ECO:0000313" key="2">
    <source>
        <dbReference type="EMBL" id="CAF5038576.1"/>
    </source>
</evidence>
<dbReference type="Proteomes" id="UP000681720">
    <property type="component" value="Unassembled WGS sequence"/>
</dbReference>
<dbReference type="Proteomes" id="UP000676336">
    <property type="component" value="Unassembled WGS sequence"/>
</dbReference>
<reference evidence="2" key="1">
    <citation type="submission" date="2021-02" db="EMBL/GenBank/DDBJ databases">
        <authorList>
            <person name="Nowell W R."/>
        </authorList>
    </citation>
    <scope>NUCLEOTIDE SEQUENCE</scope>
</reference>
<organism evidence="2 3">
    <name type="scientific">Rotaria magnacalcarata</name>
    <dbReference type="NCBI Taxonomy" id="392030"/>
    <lineage>
        <taxon>Eukaryota</taxon>
        <taxon>Metazoa</taxon>
        <taxon>Spiralia</taxon>
        <taxon>Gnathifera</taxon>
        <taxon>Rotifera</taxon>
        <taxon>Eurotatoria</taxon>
        <taxon>Bdelloidea</taxon>
        <taxon>Philodinida</taxon>
        <taxon>Philodinidae</taxon>
        <taxon>Rotaria</taxon>
    </lineage>
</organism>
<dbReference type="EMBL" id="CAJOBJ010223614">
    <property type="protein sequence ID" value="CAF5038576.1"/>
    <property type="molecule type" value="Genomic_DNA"/>
</dbReference>
<protein>
    <submittedName>
        <fullName evidence="2">Uncharacterized protein</fullName>
    </submittedName>
</protein>
<sequence>SRLFNQFQSSIISLLKEQVTKIKRFNIVWVSNDNEQFQQQPIDVTTTTIDEA</sequence>
<proteinExistence type="predicted"/>
<comment type="caution">
    <text evidence="2">The sequence shown here is derived from an EMBL/GenBank/DDBJ whole genome shotgun (WGS) entry which is preliminary data.</text>
</comment>
<dbReference type="AlphaFoldDB" id="A0A8S3DSW2"/>
<evidence type="ECO:0000313" key="3">
    <source>
        <dbReference type="Proteomes" id="UP000681720"/>
    </source>
</evidence>
<accession>A0A8S3DSW2</accession>
<name>A0A8S3DSW2_9BILA</name>
<evidence type="ECO:0000313" key="1">
    <source>
        <dbReference type="EMBL" id="CAF5024777.1"/>
    </source>
</evidence>
<dbReference type="EMBL" id="CAJOBI010213865">
    <property type="protein sequence ID" value="CAF5024777.1"/>
    <property type="molecule type" value="Genomic_DNA"/>
</dbReference>
<feature type="non-terminal residue" evidence="2">
    <location>
        <position position="52"/>
    </location>
</feature>
<feature type="non-terminal residue" evidence="2">
    <location>
        <position position="1"/>
    </location>
</feature>